<dbReference type="AlphaFoldDB" id="A0A1X7HHV5"/>
<dbReference type="Gene3D" id="1.20.1180.10">
    <property type="entry name" value="Udp N-acetylglucosamine O-acyltransferase, C-terminal domain"/>
    <property type="match status" value="1"/>
</dbReference>
<evidence type="ECO:0000256" key="2">
    <source>
        <dbReference type="ARBA" id="ARBA00022556"/>
    </source>
</evidence>
<dbReference type="EMBL" id="LT840184">
    <property type="protein sequence ID" value="SMF86957.1"/>
    <property type="molecule type" value="Genomic_DNA"/>
</dbReference>
<keyword evidence="1" id="KW-0444">Lipid biosynthesis</keyword>
<proteinExistence type="predicted"/>
<dbReference type="GO" id="GO:0008780">
    <property type="term" value="F:acyl-[acyl-carrier-protein]-UDP-N-acetylglucosamine O-acyltransferase activity"/>
    <property type="evidence" value="ECO:0007669"/>
    <property type="project" value="InterPro"/>
</dbReference>
<dbReference type="SUPFAM" id="SSF51161">
    <property type="entry name" value="Trimeric LpxA-like enzymes"/>
    <property type="match status" value="1"/>
</dbReference>
<dbReference type="Gene3D" id="2.160.10.10">
    <property type="entry name" value="Hexapeptide repeat proteins"/>
    <property type="match status" value="1"/>
</dbReference>
<keyword evidence="2" id="KW-0441">Lipid A biosynthesis</keyword>
<dbReference type="NCBIfam" id="NF003657">
    <property type="entry name" value="PRK05289.1"/>
    <property type="match status" value="1"/>
</dbReference>
<evidence type="ECO:0000313" key="7">
    <source>
        <dbReference type="EMBL" id="SMF86957.1"/>
    </source>
</evidence>
<keyword evidence="5 7" id="KW-0012">Acyltransferase</keyword>
<dbReference type="InterPro" id="IPR037157">
    <property type="entry name" value="Acetyltransf_C_sf"/>
</dbReference>
<sequence length="258" mass="27895">MIHPNAVLHESVVLGIGVEIGPFSVIDENVVIGDFCKIESHVRIHSHTTLGKHNHIYHSAAIGTDPQHITPDKVPTYLTIGDHNIIREYVTLSRGSLKGGSYTTIGDHNLIMSYAHIGHDCLVGNHTIISSGVLVAGHVEIEDYVVIGGAAVIQQFSKIGRNAMVGGSSGVNQDVVPFSLVSGTPIRYGGLNVVGLRRAGLSSEKLKEIKTIHSILLRKGLSLETATKSIEEMPPSEYVMNTLNFLNKSTRPLCRRAK</sequence>
<dbReference type="InterPro" id="IPR001451">
    <property type="entry name" value="Hexapep"/>
</dbReference>
<organism evidence="7 8">
    <name type="scientific">Paenibacillus uliginis N3/975</name>
    <dbReference type="NCBI Taxonomy" id="1313296"/>
    <lineage>
        <taxon>Bacteria</taxon>
        <taxon>Bacillati</taxon>
        <taxon>Bacillota</taxon>
        <taxon>Bacilli</taxon>
        <taxon>Bacillales</taxon>
        <taxon>Paenibacillaceae</taxon>
        <taxon>Paenibacillus</taxon>
    </lineage>
</organism>
<evidence type="ECO:0000259" key="6">
    <source>
        <dbReference type="Pfam" id="PF13720"/>
    </source>
</evidence>
<dbReference type="CDD" id="cd03351">
    <property type="entry name" value="LbH_UDP-GlcNAc_AT"/>
    <property type="match status" value="1"/>
</dbReference>
<protein>
    <submittedName>
        <fullName evidence="7">Acyl-[acyl-carrier-protein]--UDP-N-acetylglucosamine O-acyltransferase</fullName>
    </submittedName>
</protein>
<evidence type="ECO:0000256" key="3">
    <source>
        <dbReference type="ARBA" id="ARBA00022679"/>
    </source>
</evidence>
<dbReference type="Pfam" id="PF13720">
    <property type="entry name" value="Acetyltransf_11"/>
    <property type="match status" value="1"/>
</dbReference>
<dbReference type="Pfam" id="PF00132">
    <property type="entry name" value="Hexapep"/>
    <property type="match status" value="2"/>
</dbReference>
<dbReference type="PIRSF" id="PIRSF000456">
    <property type="entry name" value="UDP-GlcNAc_acltr"/>
    <property type="match status" value="1"/>
</dbReference>
<dbReference type="RefSeq" id="WP_208914405.1">
    <property type="nucleotide sequence ID" value="NZ_LT840184.1"/>
</dbReference>
<evidence type="ECO:0000256" key="1">
    <source>
        <dbReference type="ARBA" id="ARBA00022516"/>
    </source>
</evidence>
<evidence type="ECO:0000256" key="4">
    <source>
        <dbReference type="ARBA" id="ARBA00023098"/>
    </source>
</evidence>
<reference evidence="7 8" key="1">
    <citation type="submission" date="2017-04" db="EMBL/GenBank/DDBJ databases">
        <authorList>
            <person name="Afonso C.L."/>
            <person name="Miller P.J."/>
            <person name="Scott M.A."/>
            <person name="Spackman E."/>
            <person name="Goraichik I."/>
            <person name="Dimitrov K.M."/>
            <person name="Suarez D.L."/>
            <person name="Swayne D.E."/>
        </authorList>
    </citation>
    <scope>NUCLEOTIDE SEQUENCE [LARGE SCALE GENOMIC DNA]</scope>
    <source>
        <strain evidence="7 8">N3/975</strain>
    </source>
</reference>
<name>A0A1X7HHV5_9BACL</name>
<accession>A0A1X7HHV5</accession>
<keyword evidence="4" id="KW-0443">Lipid metabolism</keyword>
<dbReference type="Proteomes" id="UP000192940">
    <property type="component" value="Chromosome I"/>
</dbReference>
<dbReference type="NCBIfam" id="TIGR01852">
    <property type="entry name" value="lipid_A_lpxA"/>
    <property type="match status" value="1"/>
</dbReference>
<dbReference type="GO" id="GO:0009245">
    <property type="term" value="P:lipid A biosynthetic process"/>
    <property type="evidence" value="ECO:0007669"/>
    <property type="project" value="UniProtKB-KW"/>
</dbReference>
<keyword evidence="3 7" id="KW-0808">Transferase</keyword>
<dbReference type="STRING" id="1313296.SAMN05661091_3570"/>
<gene>
    <name evidence="7" type="ORF">SAMN05661091_3570</name>
</gene>
<keyword evidence="8" id="KW-1185">Reference proteome</keyword>
<dbReference type="InterPro" id="IPR029098">
    <property type="entry name" value="Acetyltransf_C"/>
</dbReference>
<feature type="domain" description="UDP N-acetylglucosamine O-acyltransferase C-terminal" evidence="6">
    <location>
        <begin position="174"/>
        <end position="254"/>
    </location>
</feature>
<evidence type="ECO:0000313" key="8">
    <source>
        <dbReference type="Proteomes" id="UP000192940"/>
    </source>
</evidence>
<evidence type="ECO:0000256" key="5">
    <source>
        <dbReference type="ARBA" id="ARBA00023315"/>
    </source>
</evidence>
<dbReference type="GO" id="GO:0016020">
    <property type="term" value="C:membrane"/>
    <property type="evidence" value="ECO:0007669"/>
    <property type="project" value="GOC"/>
</dbReference>
<dbReference type="PANTHER" id="PTHR43480">
    <property type="entry name" value="ACYL-[ACYL-CARRIER-PROTEIN]--UDP-N-ACETYLGLUCOSAMINE O-ACYLTRANSFERASE"/>
    <property type="match status" value="1"/>
</dbReference>
<dbReference type="InterPro" id="IPR010137">
    <property type="entry name" value="Lipid_A_LpxA"/>
</dbReference>
<dbReference type="InterPro" id="IPR011004">
    <property type="entry name" value="Trimer_LpxA-like_sf"/>
</dbReference>
<dbReference type="PANTHER" id="PTHR43480:SF1">
    <property type="entry name" value="ACYL-[ACYL-CARRIER-PROTEIN]--UDP-N-ACETYLGLUCOSAMINE O-ACYLTRANSFERASE, MITOCHONDRIAL-RELATED"/>
    <property type="match status" value="1"/>
</dbReference>